<dbReference type="RefSeq" id="WP_052641325.1">
    <property type="nucleotide sequence ID" value="NZ_FO082820.1"/>
</dbReference>
<dbReference type="OrthoDB" id="8450440at2"/>
<dbReference type="Proteomes" id="UP000010792">
    <property type="component" value="Chromosome"/>
</dbReference>
<gene>
    <name evidence="2" type="ORF">NT26_4153</name>
</gene>
<keyword evidence="3" id="KW-1185">Reference proteome</keyword>
<name>L0NLC5_9HYPH</name>
<evidence type="ECO:0000259" key="1">
    <source>
        <dbReference type="Pfam" id="PF14338"/>
    </source>
</evidence>
<sequence>MPIASRATYCRWVQNALTALGPSTPKTVYDWIRKNEAVPAADLSGLTSDGENLFEKEVRFARWQLRQEGTIISPKRGIWVLK</sequence>
<proteinExistence type="predicted"/>
<evidence type="ECO:0000313" key="3">
    <source>
        <dbReference type="Proteomes" id="UP000010792"/>
    </source>
</evidence>
<reference evidence="2 3" key="1">
    <citation type="journal article" date="2013" name="Genome Biol. Evol.">
        <title>Life in an arsenic-containing gold mine: genome and physiology of the autotrophic arsenite-oxidizing bacterium rhizobium sp. NT-26.</title>
        <authorList>
            <person name="Andres J."/>
            <person name="Arsene-Ploetze F."/>
            <person name="Barbe V."/>
            <person name="Brochier-Armanet C."/>
            <person name="Cleiss-Arnold J."/>
            <person name="Coppee J.Y."/>
            <person name="Dillies M.A."/>
            <person name="Geist"/>
            <person name="L"/>
            <person name="Joublin A."/>
            <person name="Koechler S."/>
            <person name="Lassalle F."/>
            <person name="Marchal M."/>
            <person name="Medigue C."/>
            <person name="Muller D."/>
            <person name="Nesme X."/>
            <person name="Plewniak F."/>
            <person name="Proux C."/>
            <person name="Ramirez-Bahena M.H."/>
            <person name="Schenowitz C."/>
            <person name="Sismeiro O."/>
            <person name="Vallenet D."/>
            <person name="Santini J.M."/>
            <person name="Bertin P.N."/>
        </authorList>
    </citation>
    <scope>NUCLEOTIDE SEQUENCE [LARGE SCALE GENOMIC DNA]</scope>
    <source>
        <strain evidence="2 3">NT-26</strain>
    </source>
</reference>
<dbReference type="Pfam" id="PF14338">
    <property type="entry name" value="Mrr_N"/>
    <property type="match status" value="1"/>
</dbReference>
<evidence type="ECO:0000313" key="2">
    <source>
        <dbReference type="EMBL" id="CCF21875.1"/>
    </source>
</evidence>
<dbReference type="KEGG" id="rht:NT26_4153"/>
<dbReference type="AlphaFoldDB" id="L0NLC5"/>
<feature type="domain" description="Restriction system protein Mrr-like N-terminal" evidence="1">
    <location>
        <begin position="16"/>
        <end position="81"/>
    </location>
</feature>
<organism evidence="2 3">
    <name type="scientific">Pseudorhizobium banfieldiae</name>
    <dbReference type="NCBI Taxonomy" id="1125847"/>
    <lineage>
        <taxon>Bacteria</taxon>
        <taxon>Pseudomonadati</taxon>
        <taxon>Pseudomonadota</taxon>
        <taxon>Alphaproteobacteria</taxon>
        <taxon>Hyphomicrobiales</taxon>
        <taxon>Rhizobiaceae</taxon>
        <taxon>Rhizobium/Agrobacterium group</taxon>
        <taxon>Pseudorhizobium</taxon>
    </lineage>
</organism>
<dbReference type="EMBL" id="FO082820">
    <property type="protein sequence ID" value="CCF21875.1"/>
    <property type="molecule type" value="Genomic_DNA"/>
</dbReference>
<dbReference type="STRING" id="1125847.NT26_4153"/>
<dbReference type="InterPro" id="IPR025745">
    <property type="entry name" value="Mrr-like_N_dom"/>
</dbReference>
<accession>L0NLC5</accession>
<protein>
    <recommendedName>
        <fullName evidence="1">Restriction system protein Mrr-like N-terminal domain-containing protein</fullName>
    </recommendedName>
</protein>